<accession>A0ABX4CPU9</accession>
<reference evidence="2 3" key="1">
    <citation type="submission" date="2016-11" db="EMBL/GenBank/DDBJ databases">
        <title>Whole genomes of Flavobacteriaceae.</title>
        <authorList>
            <person name="Stine C."/>
            <person name="Li C."/>
            <person name="Tadesse D."/>
        </authorList>
    </citation>
    <scope>NUCLEOTIDE SEQUENCE [LARGE SCALE GENOMIC DNA]</scope>
    <source>
        <strain evidence="2 3">CCUG 60112</strain>
    </source>
</reference>
<keyword evidence="1" id="KW-0732">Signal</keyword>
<sequence length="344" mass="36715">MRKFFLLLLFLSAGYISYGQVGIGTTAPNSSSLLDVVSANKGVLIPRVSLTGIADSKTITNGNVNGLLIFNTATTIDIEPGFYYWYSDKWVRVGAASKQDLSNSLTYADNNITSVVNEHSAVTQVVNSVASSLNGSSLVTTVNGLSGNNLDLTPLLNKVSADNGLSIKDLKIELGGTLLKPTVINASANNTLSLSGLQTGSSSYIYDGNNYSLVSDRILVGDPVSGLLKQVRSAMPKFFYAPSVSIPTHNQSGVLLKGPQTIDVYNLYTKQFGFQQASGQARSNNASVLPVLASADLDYFITYFDTDIFETVSISASGIITYTIKTGAVISENSYMNIVFKVKD</sequence>
<feature type="chain" id="PRO_5046797391" evidence="1">
    <location>
        <begin position="22"/>
        <end position="344"/>
    </location>
</feature>
<gene>
    <name evidence="2" type="ORF">B0A81_18655</name>
</gene>
<dbReference type="Proteomes" id="UP000198381">
    <property type="component" value="Unassembled WGS sequence"/>
</dbReference>
<comment type="caution">
    <text evidence="2">The sequence shown here is derived from an EMBL/GenBank/DDBJ whole genome shotgun (WGS) entry which is preliminary data.</text>
</comment>
<name>A0ABX4CPU9_9FLAO</name>
<keyword evidence="3" id="KW-1185">Reference proteome</keyword>
<evidence type="ECO:0000313" key="2">
    <source>
        <dbReference type="EMBL" id="OXB03353.1"/>
    </source>
</evidence>
<dbReference type="EMBL" id="MUHD01000036">
    <property type="protein sequence ID" value="OXB03353.1"/>
    <property type="molecule type" value="Genomic_DNA"/>
</dbReference>
<protein>
    <submittedName>
        <fullName evidence="2">Uncharacterized protein</fullName>
    </submittedName>
</protein>
<feature type="signal peptide" evidence="1">
    <location>
        <begin position="1"/>
        <end position="21"/>
    </location>
</feature>
<evidence type="ECO:0000256" key="1">
    <source>
        <dbReference type="SAM" id="SignalP"/>
    </source>
</evidence>
<evidence type="ECO:0000313" key="3">
    <source>
        <dbReference type="Proteomes" id="UP000198381"/>
    </source>
</evidence>
<organism evidence="2 3">
    <name type="scientific">Flavobacterium plurextorum</name>
    <dbReference type="NCBI Taxonomy" id="1114867"/>
    <lineage>
        <taxon>Bacteria</taxon>
        <taxon>Pseudomonadati</taxon>
        <taxon>Bacteroidota</taxon>
        <taxon>Flavobacteriia</taxon>
        <taxon>Flavobacteriales</taxon>
        <taxon>Flavobacteriaceae</taxon>
        <taxon>Flavobacterium</taxon>
    </lineage>
</organism>
<proteinExistence type="predicted"/>